<evidence type="ECO:0000313" key="1">
    <source>
        <dbReference type="EMBL" id="RGL12040.1"/>
    </source>
</evidence>
<organism evidence="1 2">
    <name type="scientific">Bacteroides uniformis</name>
    <dbReference type="NCBI Taxonomy" id="820"/>
    <lineage>
        <taxon>Bacteria</taxon>
        <taxon>Pseudomonadati</taxon>
        <taxon>Bacteroidota</taxon>
        <taxon>Bacteroidia</taxon>
        <taxon>Bacteroidales</taxon>
        <taxon>Bacteroidaceae</taxon>
        <taxon>Bacteroides</taxon>
    </lineage>
</organism>
<proteinExistence type="predicted"/>
<accession>A0A3E4QXV8</accession>
<sequence>MKCFKEKGDNVMAKVKEEQSSQQTKQVLAFSTRLRHDLKKACRQLDEGEGQEDVTISKEVKAWLNK</sequence>
<dbReference type="AlphaFoldDB" id="A0A3E4QXV8"/>
<reference evidence="1 2" key="1">
    <citation type="submission" date="2018-08" db="EMBL/GenBank/DDBJ databases">
        <title>A genome reference for cultivated species of the human gut microbiota.</title>
        <authorList>
            <person name="Zou Y."/>
            <person name="Xue W."/>
            <person name="Luo G."/>
        </authorList>
    </citation>
    <scope>NUCLEOTIDE SEQUENCE [LARGE SCALE GENOMIC DNA]</scope>
    <source>
        <strain evidence="1 2">TF08-13</strain>
    </source>
</reference>
<dbReference type="Proteomes" id="UP000260795">
    <property type="component" value="Unassembled WGS sequence"/>
</dbReference>
<evidence type="ECO:0000313" key="2">
    <source>
        <dbReference type="Proteomes" id="UP000260795"/>
    </source>
</evidence>
<gene>
    <name evidence="1" type="ORF">DXC80_12955</name>
</gene>
<comment type="caution">
    <text evidence="1">The sequence shown here is derived from an EMBL/GenBank/DDBJ whole genome shotgun (WGS) entry which is preliminary data.</text>
</comment>
<name>A0A3E4QXV8_BACUN</name>
<dbReference type="EMBL" id="QSRK01000020">
    <property type="protein sequence ID" value="RGL12040.1"/>
    <property type="molecule type" value="Genomic_DNA"/>
</dbReference>
<protein>
    <submittedName>
        <fullName evidence="1">Uncharacterized protein</fullName>
    </submittedName>
</protein>